<gene>
    <name evidence="2" type="ORF">BSL82_12195</name>
</gene>
<protein>
    <recommendedName>
        <fullName evidence="4">NADH dehydrogenase</fullName>
    </recommendedName>
</protein>
<dbReference type="EMBL" id="CP018221">
    <property type="protein sequence ID" value="API59977.1"/>
    <property type="molecule type" value="Genomic_DNA"/>
</dbReference>
<proteinExistence type="predicted"/>
<keyword evidence="3" id="KW-1185">Reference proteome</keyword>
<organism evidence="2 3">
    <name type="scientific">Tardibacter chloracetimidivorans</name>
    <dbReference type="NCBI Taxonomy" id="1921510"/>
    <lineage>
        <taxon>Bacteria</taxon>
        <taxon>Pseudomonadati</taxon>
        <taxon>Pseudomonadota</taxon>
        <taxon>Alphaproteobacteria</taxon>
        <taxon>Sphingomonadales</taxon>
        <taxon>Sphingomonadaceae</taxon>
        <taxon>Tardibacter</taxon>
    </lineage>
</organism>
<dbReference type="AlphaFoldDB" id="A0A1L3ZWH3"/>
<evidence type="ECO:0008006" key="4">
    <source>
        <dbReference type="Google" id="ProtNLM"/>
    </source>
</evidence>
<reference evidence="3" key="1">
    <citation type="submission" date="2016-11" db="EMBL/GenBank/DDBJ databases">
        <title>Complete Genome Sequence of alachlor-degrading Sphingomonas sp. strain JJ-A5.</title>
        <authorList>
            <person name="Lee H."/>
            <person name="Ka J.-O."/>
        </authorList>
    </citation>
    <scope>NUCLEOTIDE SEQUENCE [LARGE SCALE GENOMIC DNA]</scope>
    <source>
        <strain evidence="3">JJ-A5</strain>
    </source>
</reference>
<accession>A0A1L3ZWH3</accession>
<dbReference type="RefSeq" id="WP_072597765.1">
    <property type="nucleotide sequence ID" value="NZ_CP018221.1"/>
</dbReference>
<dbReference type="KEGG" id="sphj:BSL82_12195"/>
<keyword evidence="1" id="KW-1133">Transmembrane helix</keyword>
<evidence type="ECO:0000313" key="3">
    <source>
        <dbReference type="Proteomes" id="UP000182063"/>
    </source>
</evidence>
<keyword evidence="1" id="KW-0472">Membrane</keyword>
<feature type="transmembrane region" description="Helical" evidence="1">
    <location>
        <begin position="6"/>
        <end position="28"/>
    </location>
</feature>
<sequence>MAYLIQMNLWFLIAALLVGFVTGAWMWARRRHRVVLTQPDENAPFARTLERAPMPQGPAPDAGMVGAGDAVLSGGGGFSPFLDAPQGDPDDLRRLKGVGPKLHSMLGELGVFHYHQIASWSDEHVTIIDERLGSFRGRIHRDRWREQARLLAEGRLDEFEAMFGSGGAEQPRTDSDES</sequence>
<dbReference type="Proteomes" id="UP000182063">
    <property type="component" value="Chromosome"/>
</dbReference>
<evidence type="ECO:0000256" key="1">
    <source>
        <dbReference type="SAM" id="Phobius"/>
    </source>
</evidence>
<evidence type="ECO:0000313" key="2">
    <source>
        <dbReference type="EMBL" id="API59977.1"/>
    </source>
</evidence>
<dbReference type="STRING" id="1921510.BSL82_12195"/>
<keyword evidence="1" id="KW-0812">Transmembrane</keyword>
<name>A0A1L3ZWH3_9SPHN</name>
<dbReference type="OrthoDB" id="9807941at2"/>